<dbReference type="PANTHER" id="PTHR33591">
    <property type="entry name" value="BETA-CAROTENE ISOMERASE D27"/>
    <property type="match status" value="1"/>
</dbReference>
<dbReference type="InterPro" id="IPR025114">
    <property type="entry name" value="D27-like_C"/>
</dbReference>
<proteinExistence type="predicted"/>
<name>A0A8X8AMZ5_POPTO</name>
<dbReference type="EMBL" id="JAAWWB010000004">
    <property type="protein sequence ID" value="KAG6783865.1"/>
    <property type="molecule type" value="Genomic_DNA"/>
</dbReference>
<reference evidence="2" key="1">
    <citation type="journal article" date="2020" name="bioRxiv">
        <title>Hybrid origin of Populus tomentosa Carr. identified through genome sequencing and phylogenomic analysis.</title>
        <authorList>
            <person name="An X."/>
            <person name="Gao K."/>
            <person name="Chen Z."/>
            <person name="Li J."/>
            <person name="Yang X."/>
            <person name="Yang X."/>
            <person name="Zhou J."/>
            <person name="Guo T."/>
            <person name="Zhao T."/>
            <person name="Huang S."/>
            <person name="Miao D."/>
            <person name="Khan W.U."/>
            <person name="Rao P."/>
            <person name="Ye M."/>
            <person name="Lei B."/>
            <person name="Liao W."/>
            <person name="Wang J."/>
            <person name="Ji L."/>
            <person name="Li Y."/>
            <person name="Guo B."/>
            <person name="Mustafa N.S."/>
            <person name="Li S."/>
            <person name="Yun Q."/>
            <person name="Keller S.R."/>
            <person name="Mao J."/>
            <person name="Zhang R."/>
            <person name="Strauss S.H."/>
        </authorList>
    </citation>
    <scope>NUCLEOTIDE SEQUENCE</scope>
    <source>
        <strain evidence="2">GM15</strain>
        <tissue evidence="2">Leaf</tissue>
    </source>
</reference>
<dbReference type="PANTHER" id="PTHR33591:SF1">
    <property type="entry name" value="BETA-CAROTENE ISOMERASE D27, CHLOROPLASTIC"/>
    <property type="match status" value="1"/>
</dbReference>
<dbReference type="GO" id="GO:0016859">
    <property type="term" value="F:cis-trans isomerase activity"/>
    <property type="evidence" value="ECO:0007669"/>
    <property type="project" value="TreeGrafter"/>
</dbReference>
<protein>
    <recommendedName>
        <fullName evidence="1">Beta-carotene isomerase D27-like C-terminal domain-containing protein</fullName>
    </recommendedName>
</protein>
<feature type="domain" description="Beta-carotene isomerase D27-like C-terminal" evidence="1">
    <location>
        <begin position="178"/>
        <end position="259"/>
    </location>
</feature>
<dbReference type="OrthoDB" id="416096at2759"/>
<evidence type="ECO:0000259" key="1">
    <source>
        <dbReference type="Pfam" id="PF13225"/>
    </source>
</evidence>
<evidence type="ECO:0000313" key="3">
    <source>
        <dbReference type="Proteomes" id="UP000886885"/>
    </source>
</evidence>
<dbReference type="AlphaFoldDB" id="A0A8X8AMZ5"/>
<organism evidence="2 3">
    <name type="scientific">Populus tomentosa</name>
    <name type="common">Chinese white poplar</name>
    <dbReference type="NCBI Taxonomy" id="118781"/>
    <lineage>
        <taxon>Eukaryota</taxon>
        <taxon>Viridiplantae</taxon>
        <taxon>Streptophyta</taxon>
        <taxon>Embryophyta</taxon>
        <taxon>Tracheophyta</taxon>
        <taxon>Spermatophyta</taxon>
        <taxon>Magnoliopsida</taxon>
        <taxon>eudicotyledons</taxon>
        <taxon>Gunneridae</taxon>
        <taxon>Pentapetalae</taxon>
        <taxon>rosids</taxon>
        <taxon>fabids</taxon>
        <taxon>Malpighiales</taxon>
        <taxon>Salicaceae</taxon>
        <taxon>Saliceae</taxon>
        <taxon>Populus</taxon>
    </lineage>
</organism>
<dbReference type="GO" id="GO:1901601">
    <property type="term" value="P:strigolactone biosynthetic process"/>
    <property type="evidence" value="ECO:0007669"/>
    <property type="project" value="TreeGrafter"/>
</dbReference>
<dbReference type="Proteomes" id="UP000886885">
    <property type="component" value="Chromosome 2D"/>
</dbReference>
<gene>
    <name evidence="2" type="ORF">POTOM_009543</name>
</gene>
<dbReference type="Pfam" id="PF13225">
    <property type="entry name" value="D27-like_C"/>
    <property type="match status" value="1"/>
</dbReference>
<evidence type="ECO:0000313" key="2">
    <source>
        <dbReference type="EMBL" id="KAG6783865.1"/>
    </source>
</evidence>
<sequence length="305" mass="34577">MDAGFLCQPRSPVPSLPRQKRACKLKQRSPVLAVLTRTPDSNMTGEEKKASRPTDKLAGLTKKTTVNNDSWFAKLAINYLSQRFQDATGKKIRSRKHAGMRNSKRDYESLTQTARDTWRKFSPTQQHELVLRSLNRAIPATISTLASSIHIFLVKIMLPQCTFTREYFAAFTTLFFVWLVGPCEVRESDFNGRKEKNVVHIKKCRFLEETDCIGMCTNLCKVPSQTFIKHSLGMPVNMVPNFDDMSCEMIYGQEPPAITEDPAFKQPCYKLCNDPNHPHAKKTESTVCNARANMTAQAVKEAGRH</sequence>
<comment type="caution">
    <text evidence="2">The sequence shown here is derived from an EMBL/GenBank/DDBJ whole genome shotgun (WGS) entry which is preliminary data.</text>
</comment>
<dbReference type="GO" id="GO:0009536">
    <property type="term" value="C:plastid"/>
    <property type="evidence" value="ECO:0007669"/>
    <property type="project" value="TreeGrafter"/>
</dbReference>
<dbReference type="GO" id="GO:0005506">
    <property type="term" value="F:iron ion binding"/>
    <property type="evidence" value="ECO:0007669"/>
    <property type="project" value="InterPro"/>
</dbReference>
<accession>A0A8X8AMZ5</accession>
<keyword evidence="3" id="KW-1185">Reference proteome</keyword>
<dbReference type="InterPro" id="IPR038938">
    <property type="entry name" value="D27-like"/>
</dbReference>